<proteinExistence type="predicted"/>
<reference evidence="1" key="1">
    <citation type="journal article" date="2021" name="Proc. Natl. Acad. Sci. U.S.A.">
        <title>A Catalog of Tens of Thousands of Viruses from Human Metagenomes Reveals Hidden Associations with Chronic Diseases.</title>
        <authorList>
            <person name="Tisza M.J."/>
            <person name="Buck C.B."/>
        </authorList>
    </citation>
    <scope>NUCLEOTIDE SEQUENCE</scope>
    <source>
        <strain evidence="1">CteHV32</strain>
    </source>
</reference>
<protein>
    <submittedName>
        <fullName evidence="1">Head decoration protein</fullName>
    </submittedName>
</protein>
<dbReference type="EMBL" id="BK015653">
    <property type="protein sequence ID" value="DAE18261.1"/>
    <property type="molecule type" value="Genomic_DNA"/>
</dbReference>
<organism evidence="1">
    <name type="scientific">Siphoviridae sp. cteHV32</name>
    <dbReference type="NCBI Taxonomy" id="2825588"/>
    <lineage>
        <taxon>Viruses</taxon>
        <taxon>Duplodnaviria</taxon>
        <taxon>Heunggongvirae</taxon>
        <taxon>Uroviricota</taxon>
        <taxon>Caudoviricetes</taxon>
    </lineage>
</organism>
<name>A0A8S5QHM6_9CAUD</name>
<accession>A0A8S5QHM6</accession>
<sequence length="114" mass="12268">MAFMKTKQYESTPNILESEVGLVLKTYTADATNATAVNDKKIIKAGSVYPTNGTGAKGIVFEDVDMTDDAKRPISVIVAGRVLEKRLPVTVNETAKTELTAQGIVFVTTTDPVF</sequence>
<evidence type="ECO:0000313" key="1">
    <source>
        <dbReference type="EMBL" id="DAE18261.1"/>
    </source>
</evidence>